<evidence type="ECO:0000313" key="4">
    <source>
        <dbReference type="WBParaSite" id="PSAMB.scaffold6012size10379.g27732.t1"/>
    </source>
</evidence>
<protein>
    <submittedName>
        <fullName evidence="4">Craniofacial development protein 2-like</fullName>
    </submittedName>
</protein>
<organism evidence="3 4">
    <name type="scientific">Plectus sambesii</name>
    <dbReference type="NCBI Taxonomy" id="2011161"/>
    <lineage>
        <taxon>Eukaryota</taxon>
        <taxon>Metazoa</taxon>
        <taxon>Ecdysozoa</taxon>
        <taxon>Nematoda</taxon>
        <taxon>Chromadorea</taxon>
        <taxon>Plectida</taxon>
        <taxon>Plectina</taxon>
        <taxon>Plectoidea</taxon>
        <taxon>Plectidae</taxon>
        <taxon>Plectus</taxon>
    </lineage>
</organism>
<keyword evidence="3" id="KW-1185">Reference proteome</keyword>
<accession>A0A914X151</accession>
<dbReference type="Proteomes" id="UP000887566">
    <property type="component" value="Unplaced"/>
</dbReference>
<name>A0A914X151_9BILA</name>
<evidence type="ECO:0000256" key="1">
    <source>
        <dbReference type="SAM" id="MobiDB-lite"/>
    </source>
</evidence>
<evidence type="ECO:0000313" key="3">
    <source>
        <dbReference type="Proteomes" id="UP000887566"/>
    </source>
</evidence>
<feature type="region of interest" description="Disordered" evidence="1">
    <location>
        <begin position="1"/>
        <end position="23"/>
    </location>
</feature>
<dbReference type="CDD" id="cd09076">
    <property type="entry name" value="L1-EN"/>
    <property type="match status" value="1"/>
</dbReference>
<dbReference type="Pfam" id="PF03372">
    <property type="entry name" value="Exo_endo_phos"/>
    <property type="match status" value="1"/>
</dbReference>
<dbReference type="WBParaSite" id="PSAMB.scaffold6012size10379.g27732.t1">
    <property type="protein sequence ID" value="PSAMB.scaffold6012size10379.g27732.t1"/>
    <property type="gene ID" value="PSAMB.scaffold6012size10379.g27732"/>
</dbReference>
<dbReference type="Gene3D" id="3.60.10.10">
    <property type="entry name" value="Endonuclease/exonuclease/phosphatase"/>
    <property type="match status" value="1"/>
</dbReference>
<reference evidence="4" key="1">
    <citation type="submission" date="2022-11" db="UniProtKB">
        <authorList>
            <consortium name="WormBaseParasite"/>
        </authorList>
    </citation>
    <scope>IDENTIFICATION</scope>
</reference>
<dbReference type="InterPro" id="IPR036691">
    <property type="entry name" value="Endo/exonu/phosph_ase_sf"/>
</dbReference>
<dbReference type="AlphaFoldDB" id="A0A914X151"/>
<evidence type="ECO:0000259" key="2">
    <source>
        <dbReference type="Pfam" id="PF03372"/>
    </source>
</evidence>
<dbReference type="SUPFAM" id="SSF56219">
    <property type="entry name" value="DNase I-like"/>
    <property type="match status" value="1"/>
</dbReference>
<dbReference type="InterPro" id="IPR005135">
    <property type="entry name" value="Endo/exonuclease/phosphatase"/>
</dbReference>
<dbReference type="GO" id="GO:0003824">
    <property type="term" value="F:catalytic activity"/>
    <property type="evidence" value="ECO:0007669"/>
    <property type="project" value="InterPro"/>
</dbReference>
<feature type="domain" description="Endonuclease/exonuclease/phosphatase" evidence="2">
    <location>
        <begin position="63"/>
        <end position="181"/>
    </location>
</feature>
<proteinExistence type="predicted"/>
<sequence length="186" mass="20756">MVLEGGTPGLEGTPQATREEQGLSSSSLDIYDAGWTNPSGHWPAHAAPRERNRLRFTKVHNIGTWNVRGMNTGKLAIVKAEMERLNIDILGISELHWIGSGYFNSDDYMVYYSGNGNTRRNGVAVIASKKVARAVQCFNAINDRVMSIRLHGKPRTFTILQVYAPTTDAKEEDIERFYADLQQAID</sequence>